<sequence length="149" mass="15761">MNDERLIRVSVWRDERPFWGGTILTIAGLVIAVVPLTLAFRFGMGTTPYVLVGLSSAFLVSLSGILSLRRPERADYFGAVGILFAVASIFGALGGFGLGTVLGMVGGSLCLAWVPADGAADDPSPETESVLSRLRSRCRGAVDSLSQER</sequence>
<keyword evidence="1" id="KW-0472">Membrane</keyword>
<dbReference type="Proteomes" id="UP001154061">
    <property type="component" value="Unassembled WGS sequence"/>
</dbReference>
<accession>A0A9Q4Q2A4</accession>
<feature type="transmembrane region" description="Helical" evidence="1">
    <location>
        <begin position="21"/>
        <end position="43"/>
    </location>
</feature>
<name>A0A9Q4Q2A4_9EURY</name>
<protein>
    <submittedName>
        <fullName evidence="2">DUF6114 domain-containing protein</fullName>
    </submittedName>
</protein>
<dbReference type="EMBL" id="JAMQOT010000001">
    <property type="protein sequence ID" value="MDF9744632.1"/>
    <property type="molecule type" value="Genomic_DNA"/>
</dbReference>
<evidence type="ECO:0000313" key="2">
    <source>
        <dbReference type="EMBL" id="MDF9744632.1"/>
    </source>
</evidence>
<organism evidence="2 3">
    <name type="scientific">Natrinema salsiterrestre</name>
    <dbReference type="NCBI Taxonomy" id="2950540"/>
    <lineage>
        <taxon>Archaea</taxon>
        <taxon>Methanobacteriati</taxon>
        <taxon>Methanobacteriota</taxon>
        <taxon>Stenosarchaea group</taxon>
        <taxon>Halobacteria</taxon>
        <taxon>Halobacteriales</taxon>
        <taxon>Natrialbaceae</taxon>
        <taxon>Natrinema</taxon>
    </lineage>
</organism>
<dbReference type="RefSeq" id="WP_277520118.1">
    <property type="nucleotide sequence ID" value="NZ_JAMQOT010000001.1"/>
</dbReference>
<dbReference type="AlphaFoldDB" id="A0A9Q4Q2A4"/>
<dbReference type="Pfam" id="PF19609">
    <property type="entry name" value="DUF6114"/>
    <property type="match status" value="1"/>
</dbReference>
<proteinExistence type="predicted"/>
<reference evidence="2" key="1">
    <citation type="submission" date="2022-06" db="EMBL/GenBank/DDBJ databases">
        <title>Natrinema sp. a new haloarchaeum isolate from saline soil.</title>
        <authorList>
            <person name="Strakova D."/>
            <person name="Galisteo C."/>
            <person name="Sanchez-Porro C."/>
            <person name="Ventosa A."/>
        </authorList>
    </citation>
    <scope>NUCLEOTIDE SEQUENCE</scope>
    <source>
        <strain evidence="2">S1CR25-10</strain>
    </source>
</reference>
<evidence type="ECO:0000313" key="3">
    <source>
        <dbReference type="Proteomes" id="UP001154061"/>
    </source>
</evidence>
<evidence type="ECO:0000256" key="1">
    <source>
        <dbReference type="SAM" id="Phobius"/>
    </source>
</evidence>
<keyword evidence="3" id="KW-1185">Reference proteome</keyword>
<comment type="caution">
    <text evidence="2">The sequence shown here is derived from an EMBL/GenBank/DDBJ whole genome shotgun (WGS) entry which is preliminary data.</text>
</comment>
<gene>
    <name evidence="2" type="ORF">NDI89_03445</name>
</gene>
<feature type="transmembrane region" description="Helical" evidence="1">
    <location>
        <begin position="80"/>
        <end position="105"/>
    </location>
</feature>
<keyword evidence="1" id="KW-0812">Transmembrane</keyword>
<feature type="transmembrane region" description="Helical" evidence="1">
    <location>
        <begin position="49"/>
        <end position="68"/>
    </location>
</feature>
<keyword evidence="1" id="KW-1133">Transmembrane helix</keyword>
<dbReference type="InterPro" id="IPR046096">
    <property type="entry name" value="DUF6114"/>
</dbReference>